<feature type="transmembrane region" description="Helical" evidence="6">
    <location>
        <begin position="65"/>
        <end position="83"/>
    </location>
</feature>
<reference evidence="8 9" key="1">
    <citation type="submission" date="2019-05" db="EMBL/GenBank/DDBJ databases">
        <title>The Complete Genome Sequence of the n-alkane-degrading Desulfoglaeba alkanexedens ALDC reveals multiple alkylsuccinate synthase gene clusters.</title>
        <authorList>
            <person name="Callaghan A.V."/>
            <person name="Davidova I.A."/>
            <person name="Duncan K.E."/>
            <person name="Morris B."/>
            <person name="McInerney M.J."/>
        </authorList>
    </citation>
    <scope>NUCLEOTIDE SEQUENCE [LARGE SCALE GENOMIC DNA]</scope>
    <source>
        <strain evidence="8 9">ALDC</strain>
    </source>
</reference>
<evidence type="ECO:0000256" key="1">
    <source>
        <dbReference type="ARBA" id="ARBA00000877"/>
    </source>
</evidence>
<evidence type="ECO:0000256" key="3">
    <source>
        <dbReference type="ARBA" id="ARBA00022695"/>
    </source>
</evidence>
<dbReference type="Gene3D" id="2.170.120.30">
    <property type="match status" value="1"/>
</dbReference>
<feature type="domain" description="DAC" evidence="7">
    <location>
        <begin position="83"/>
        <end position="240"/>
    </location>
</feature>
<keyword evidence="6" id="KW-1133">Transmembrane helix</keyword>
<dbReference type="AlphaFoldDB" id="A0A4P8L3N3"/>
<dbReference type="Proteomes" id="UP000298602">
    <property type="component" value="Chromosome"/>
</dbReference>
<reference evidence="8 9" key="2">
    <citation type="submission" date="2019-05" db="EMBL/GenBank/DDBJ databases">
        <authorList>
            <person name="Suflita J.M."/>
            <person name="Marks C.R."/>
        </authorList>
    </citation>
    <scope>NUCLEOTIDE SEQUENCE [LARGE SCALE GENOMIC DNA]</scope>
    <source>
        <strain evidence="8 9">ALDC</strain>
    </source>
</reference>
<dbReference type="Gene3D" id="3.40.1700.10">
    <property type="entry name" value="DNA integrity scanning protein, DisA, N-terminal domain"/>
    <property type="match status" value="1"/>
</dbReference>
<dbReference type="InterPro" id="IPR050338">
    <property type="entry name" value="DisA"/>
</dbReference>
<evidence type="ECO:0000259" key="7">
    <source>
        <dbReference type="PROSITE" id="PS51794"/>
    </source>
</evidence>
<dbReference type="InterPro" id="IPR036888">
    <property type="entry name" value="DNA_integrity_DisA_N_sf"/>
</dbReference>
<dbReference type="GO" id="GO:0005524">
    <property type="term" value="F:ATP binding"/>
    <property type="evidence" value="ECO:0007669"/>
    <property type="project" value="UniProtKB-UniRule"/>
</dbReference>
<name>A0A4P8L3N3_9BACT</name>
<dbReference type="GO" id="GO:0004016">
    <property type="term" value="F:adenylate cyclase activity"/>
    <property type="evidence" value="ECO:0007669"/>
    <property type="project" value="UniProtKB-UniRule"/>
</dbReference>
<dbReference type="InterPro" id="IPR034701">
    <property type="entry name" value="CdaA"/>
</dbReference>
<dbReference type="Gene3D" id="2.170.120.40">
    <property type="entry name" value="YbbR-like domain"/>
    <property type="match status" value="1"/>
</dbReference>
<dbReference type="PANTHER" id="PTHR34185:SF1">
    <property type="entry name" value="DIADENYLATE CYCLASE"/>
    <property type="match status" value="1"/>
</dbReference>
<keyword evidence="6" id="KW-0472">Membrane</keyword>
<keyword evidence="3 6" id="KW-0548">Nucleotidyltransferase</keyword>
<sequence>MSQFWAFIGSIRWQDLVDITFNSYVLFRLYVLFRNTNAFRILAGIASVWLVQEMAASLGLILTSWALQAITAAAAIIIIVVFRNEIRSVLQARNFKAFFWGSPLRETPTPIETIVDTVFQMGKKRIGALIVIPGKEDLRELVHGGIPWNGTVSPEMLMSIFWPNNPVHDGAIVIQGNRVVEVGVLLPLSQRQDLPTFYGTRHRAAGGLAERTDALVIAVSEERGRVTVAKDNWIKPVLQPEDLAHLLQEHLNISKDDGGDKQRRERTRLVVAALLSFIVMTGIWFGFTRSRDTLIALSVPIEYVNRPFQYQILETSVTEVHLQLHGSSALLKSLKPEQVAVRVSLAKAEEGRNVFPITQENIILPPGVFLHSVNPATVEVVLDTPASKVVPVQVDWTGRLPEGLILSEMAVEPEKVEVMGGKTLLENIHTLYTAPVRLDNLSRSGTLSAGIILSPSSLKLAPGTSDTVTIRYIVSEEQ</sequence>
<evidence type="ECO:0000256" key="5">
    <source>
        <dbReference type="ARBA" id="ARBA00022840"/>
    </source>
</evidence>
<dbReference type="RefSeq" id="WP_137424850.1">
    <property type="nucleotide sequence ID" value="NZ_CP040098.1"/>
</dbReference>
<organism evidence="8 9">
    <name type="scientific">Desulfoglaeba alkanexedens ALDC</name>
    <dbReference type="NCBI Taxonomy" id="980445"/>
    <lineage>
        <taxon>Bacteria</taxon>
        <taxon>Pseudomonadati</taxon>
        <taxon>Thermodesulfobacteriota</taxon>
        <taxon>Syntrophobacteria</taxon>
        <taxon>Syntrophobacterales</taxon>
        <taxon>Syntrophobacteraceae</taxon>
        <taxon>Desulfoglaeba</taxon>
    </lineage>
</organism>
<gene>
    <name evidence="6" type="primary">dacA</name>
    <name evidence="8" type="ORF">FDQ92_10560</name>
</gene>
<dbReference type="EC" id="2.7.7.85" evidence="6"/>
<keyword evidence="2 6" id="KW-0808">Transferase</keyword>
<dbReference type="HAMAP" id="MF_01499">
    <property type="entry name" value="DacA"/>
    <property type="match status" value="1"/>
</dbReference>
<keyword evidence="9" id="KW-1185">Reference proteome</keyword>
<feature type="transmembrane region" description="Helical" evidence="6">
    <location>
        <begin position="269"/>
        <end position="287"/>
    </location>
</feature>
<accession>A0A4P8L3N3</accession>
<keyword evidence="4 6" id="KW-0547">Nucleotide-binding</keyword>
<comment type="similarity">
    <text evidence="6">Belongs to the adenylate cyclase family. DacA/CdaA subfamily.</text>
</comment>
<keyword evidence="6" id="KW-0812">Transmembrane</keyword>
<comment type="catalytic activity">
    <reaction evidence="1 6">
        <text>2 ATP = 3',3'-c-di-AMP + 2 diphosphate</text>
        <dbReference type="Rhea" id="RHEA:35655"/>
        <dbReference type="ChEBI" id="CHEBI:30616"/>
        <dbReference type="ChEBI" id="CHEBI:33019"/>
        <dbReference type="ChEBI" id="CHEBI:71500"/>
        <dbReference type="EC" id="2.7.7.85"/>
    </reaction>
</comment>
<proteinExistence type="inferred from homology"/>
<dbReference type="GO" id="GO:0006171">
    <property type="term" value="P:cAMP biosynthetic process"/>
    <property type="evidence" value="ECO:0007669"/>
    <property type="project" value="InterPro"/>
</dbReference>
<keyword evidence="6" id="KW-1003">Cell membrane</keyword>
<evidence type="ECO:0000256" key="6">
    <source>
        <dbReference type="HAMAP-Rule" id="MF_01499"/>
    </source>
</evidence>
<dbReference type="Pfam" id="PF07949">
    <property type="entry name" value="YbbR"/>
    <property type="match status" value="1"/>
</dbReference>
<dbReference type="KEGG" id="dax:FDQ92_10560"/>
<dbReference type="GO" id="GO:0106408">
    <property type="term" value="F:diadenylate cyclase activity"/>
    <property type="evidence" value="ECO:0007669"/>
    <property type="project" value="UniProtKB-EC"/>
</dbReference>
<dbReference type="OrthoDB" id="9807385at2"/>
<dbReference type="InterPro" id="IPR012505">
    <property type="entry name" value="YbbR"/>
</dbReference>
<dbReference type="PANTHER" id="PTHR34185">
    <property type="entry name" value="DIADENYLATE CYCLASE"/>
    <property type="match status" value="1"/>
</dbReference>
<dbReference type="InterPro" id="IPR003390">
    <property type="entry name" value="DNA_integrity_scan_DisA_N"/>
</dbReference>
<comment type="caution">
    <text evidence="6">Lacks conserved residue(s) required for the propagation of feature annotation.</text>
</comment>
<dbReference type="SUPFAM" id="SSF143597">
    <property type="entry name" value="YojJ-like"/>
    <property type="match status" value="1"/>
</dbReference>
<feature type="transmembrane region" description="Helical" evidence="6">
    <location>
        <begin position="38"/>
        <end position="59"/>
    </location>
</feature>
<evidence type="ECO:0000256" key="2">
    <source>
        <dbReference type="ARBA" id="ARBA00022679"/>
    </source>
</evidence>
<dbReference type="EMBL" id="CP040098">
    <property type="protein sequence ID" value="QCQ22566.1"/>
    <property type="molecule type" value="Genomic_DNA"/>
</dbReference>
<protein>
    <recommendedName>
        <fullName evidence="6">Diadenylate cyclase</fullName>
        <shortName evidence="6">DAC</shortName>
        <ecNumber evidence="6">2.7.7.85</ecNumber>
    </recommendedName>
    <alternativeName>
        <fullName evidence="6">Cyclic-di-AMP synthase</fullName>
        <shortName evidence="6">c-di-AMP synthase</shortName>
    </alternativeName>
</protein>
<evidence type="ECO:0000313" key="8">
    <source>
        <dbReference type="EMBL" id="QCQ22566.1"/>
    </source>
</evidence>
<comment type="function">
    <text evidence="6">Catalyzes the condensation of 2 ATP molecules into cyclic di-AMP (c-di-AMP), a second messenger used to regulate differing processes in different bacteria.</text>
</comment>
<evidence type="ECO:0000313" key="9">
    <source>
        <dbReference type="Proteomes" id="UP000298602"/>
    </source>
</evidence>
<dbReference type="PROSITE" id="PS51794">
    <property type="entry name" value="DAC"/>
    <property type="match status" value="1"/>
</dbReference>
<keyword evidence="5 6" id="KW-0067">ATP-binding</keyword>
<dbReference type="Pfam" id="PF02457">
    <property type="entry name" value="DAC"/>
    <property type="match status" value="1"/>
</dbReference>
<comment type="subunit">
    <text evidence="6">Probably a homodimer.</text>
</comment>
<evidence type="ECO:0000256" key="4">
    <source>
        <dbReference type="ARBA" id="ARBA00022741"/>
    </source>
</evidence>